<dbReference type="Proteomes" id="UP000565715">
    <property type="component" value="Unassembled WGS sequence"/>
</dbReference>
<evidence type="ECO:0000313" key="1">
    <source>
        <dbReference type="EMBL" id="NKY37611.1"/>
    </source>
</evidence>
<organism evidence="1 2">
    <name type="scientific">Nocardia speluncae</name>
    <dbReference type="NCBI Taxonomy" id="419477"/>
    <lineage>
        <taxon>Bacteria</taxon>
        <taxon>Bacillati</taxon>
        <taxon>Actinomycetota</taxon>
        <taxon>Actinomycetes</taxon>
        <taxon>Mycobacteriales</taxon>
        <taxon>Nocardiaceae</taxon>
        <taxon>Nocardia</taxon>
    </lineage>
</organism>
<dbReference type="AlphaFoldDB" id="A0A846XMQ0"/>
<evidence type="ECO:0008006" key="3">
    <source>
        <dbReference type="Google" id="ProtNLM"/>
    </source>
</evidence>
<accession>A0A846XMQ0</accession>
<reference evidence="1 2" key="1">
    <citation type="submission" date="2020-04" db="EMBL/GenBank/DDBJ databases">
        <title>MicrobeNet Type strains.</title>
        <authorList>
            <person name="Nicholson A.C."/>
        </authorList>
    </citation>
    <scope>NUCLEOTIDE SEQUENCE [LARGE SCALE GENOMIC DNA]</scope>
    <source>
        <strain evidence="1 2">DSM 45078</strain>
    </source>
</reference>
<keyword evidence="2" id="KW-1185">Reference proteome</keyword>
<sequence length="126" mass="13973">MLTEAAATWAPEAWARAALDTVAGSKGQLIWRGLLGLRLARRSAPAQVAGWPVVESGDSWITLAARSWMLTGSLVIEIEENSVSLATFVRYERPVGERIWKRASQGHRRFAPELLPDAQRVLRQLP</sequence>
<dbReference type="EMBL" id="JAAXOO010000009">
    <property type="protein sequence ID" value="NKY37611.1"/>
    <property type="molecule type" value="Genomic_DNA"/>
</dbReference>
<protein>
    <recommendedName>
        <fullName evidence="3">DUF2867 domain-containing protein</fullName>
    </recommendedName>
</protein>
<evidence type="ECO:0000313" key="2">
    <source>
        <dbReference type="Proteomes" id="UP000565715"/>
    </source>
</evidence>
<name>A0A846XMQ0_9NOCA</name>
<comment type="caution">
    <text evidence="1">The sequence shown here is derived from an EMBL/GenBank/DDBJ whole genome shotgun (WGS) entry which is preliminary data.</text>
</comment>
<proteinExistence type="predicted"/>
<gene>
    <name evidence="1" type="ORF">HGA13_31770</name>
</gene>